<dbReference type="Proteomes" id="UP000076584">
    <property type="component" value="Unassembled WGS sequence"/>
</dbReference>
<proteinExistence type="predicted"/>
<protein>
    <submittedName>
        <fullName evidence="2">Uncharacterized protein</fullName>
    </submittedName>
</protein>
<feature type="compositionally biased region" description="Basic residues" evidence="1">
    <location>
        <begin position="195"/>
        <end position="206"/>
    </location>
</feature>
<feature type="compositionally biased region" description="Basic residues" evidence="1">
    <location>
        <begin position="1"/>
        <end position="10"/>
    </location>
</feature>
<comment type="caution">
    <text evidence="2">The sequence shown here is derived from an EMBL/GenBank/DDBJ whole genome shotgun (WGS) entry which is preliminary data.</text>
</comment>
<feature type="region of interest" description="Disordered" evidence="1">
    <location>
        <begin position="1"/>
        <end position="206"/>
    </location>
</feature>
<gene>
    <name evidence="2" type="ORF">CI238_01864</name>
</gene>
<name>A0A161W1G7_COLIC</name>
<evidence type="ECO:0000313" key="3">
    <source>
        <dbReference type="Proteomes" id="UP000076584"/>
    </source>
</evidence>
<evidence type="ECO:0000313" key="2">
    <source>
        <dbReference type="EMBL" id="KZL80845.1"/>
    </source>
</evidence>
<feature type="compositionally biased region" description="Pro residues" evidence="1">
    <location>
        <begin position="120"/>
        <end position="129"/>
    </location>
</feature>
<evidence type="ECO:0000256" key="1">
    <source>
        <dbReference type="SAM" id="MobiDB-lite"/>
    </source>
</evidence>
<feature type="compositionally biased region" description="Polar residues" evidence="1">
    <location>
        <begin position="180"/>
        <end position="194"/>
    </location>
</feature>
<keyword evidence="3" id="KW-1185">Reference proteome</keyword>
<accession>A0A161W1G7</accession>
<feature type="compositionally biased region" description="Polar residues" evidence="1">
    <location>
        <begin position="25"/>
        <end position="42"/>
    </location>
</feature>
<feature type="compositionally biased region" description="Polar residues" evidence="1">
    <location>
        <begin position="160"/>
        <end position="170"/>
    </location>
</feature>
<dbReference type="EMBL" id="LFIW01001807">
    <property type="protein sequence ID" value="KZL80845.1"/>
    <property type="molecule type" value="Genomic_DNA"/>
</dbReference>
<feature type="compositionally biased region" description="Basic and acidic residues" evidence="1">
    <location>
        <begin position="130"/>
        <end position="143"/>
    </location>
</feature>
<organism evidence="2 3">
    <name type="scientific">Colletotrichum incanum</name>
    <name type="common">Soybean anthracnose fungus</name>
    <dbReference type="NCBI Taxonomy" id="1573173"/>
    <lineage>
        <taxon>Eukaryota</taxon>
        <taxon>Fungi</taxon>
        <taxon>Dikarya</taxon>
        <taxon>Ascomycota</taxon>
        <taxon>Pezizomycotina</taxon>
        <taxon>Sordariomycetes</taxon>
        <taxon>Hypocreomycetidae</taxon>
        <taxon>Glomerellales</taxon>
        <taxon>Glomerellaceae</taxon>
        <taxon>Colletotrichum</taxon>
        <taxon>Colletotrichum spaethianum species complex</taxon>
    </lineage>
</organism>
<reference evidence="2 3" key="1">
    <citation type="submission" date="2015-06" db="EMBL/GenBank/DDBJ databases">
        <title>Survival trade-offs in plant roots during colonization by closely related pathogenic and mutualistic fungi.</title>
        <authorList>
            <person name="Hacquard S."/>
            <person name="Kracher B."/>
            <person name="Hiruma K."/>
            <person name="Weinman A."/>
            <person name="Muench P."/>
            <person name="Garrido Oter R."/>
            <person name="Ver Loren van Themaat E."/>
            <person name="Dallerey J.-F."/>
            <person name="Damm U."/>
            <person name="Henrissat B."/>
            <person name="Lespinet O."/>
            <person name="Thon M."/>
            <person name="Kemen E."/>
            <person name="McHardy A.C."/>
            <person name="Schulze-Lefert P."/>
            <person name="O'Connell R.J."/>
        </authorList>
    </citation>
    <scope>NUCLEOTIDE SEQUENCE [LARGE SCALE GENOMIC DNA]</scope>
    <source>
        <strain evidence="2 3">MAFF 238704</strain>
    </source>
</reference>
<dbReference type="AlphaFoldDB" id="A0A161W1G7"/>
<sequence>MDRSNKKSRSGGKTSGQGRKDTRPESNTPLPSSTLGQQQQVPHNLAQYIESDRRTGPAMGQPYYSSAYSPQFHDDESSRRSWNSAMGSAGDTEDDRYDDPRSNEVASSRQQRREYASRLPGPPPPPKQRPTPEEEIRAYERALGRQLHTTMPAMDFSDQFGYQPSTSGYASSLELDYSDALSNDRTSGSSQSKGHNSRRHDKRRHN</sequence>